<dbReference type="PIRSF" id="PIRSF000137">
    <property type="entry name" value="Alcohol_oxidase"/>
    <property type="match status" value="1"/>
</dbReference>
<evidence type="ECO:0000256" key="3">
    <source>
        <dbReference type="ARBA" id="ARBA00022630"/>
    </source>
</evidence>
<evidence type="ECO:0000256" key="4">
    <source>
        <dbReference type="ARBA" id="ARBA00022827"/>
    </source>
</evidence>
<evidence type="ECO:0000259" key="7">
    <source>
        <dbReference type="PROSITE" id="PS00623"/>
    </source>
</evidence>
<proteinExistence type="inferred from homology"/>
<dbReference type="NCBIfam" id="NF002550">
    <property type="entry name" value="PRK02106.1"/>
    <property type="match status" value="1"/>
</dbReference>
<dbReference type="Pfam" id="PF05199">
    <property type="entry name" value="GMC_oxred_C"/>
    <property type="match status" value="1"/>
</dbReference>
<dbReference type="GO" id="GO:0008812">
    <property type="term" value="F:choline dehydrogenase activity"/>
    <property type="evidence" value="ECO:0007669"/>
    <property type="project" value="UniProtKB-EC"/>
</dbReference>
<dbReference type="InterPro" id="IPR000172">
    <property type="entry name" value="GMC_OxRdtase_N"/>
</dbReference>
<name>A0A5C1NM78_9GAMM</name>
<dbReference type="Proteomes" id="UP000324285">
    <property type="component" value="Chromosome"/>
</dbReference>
<comment type="similarity">
    <text evidence="2 6">Belongs to the GMC oxidoreductase family.</text>
</comment>
<dbReference type="SUPFAM" id="SSF54373">
    <property type="entry name" value="FAD-linked reductases, C-terminal domain"/>
    <property type="match status" value="1"/>
</dbReference>
<keyword evidence="3 6" id="KW-0285">Flavoprotein</keyword>
<dbReference type="PANTHER" id="PTHR11552">
    <property type="entry name" value="GLUCOSE-METHANOL-CHOLINE GMC OXIDOREDUCTASE"/>
    <property type="match status" value="1"/>
</dbReference>
<keyword evidence="10" id="KW-1185">Reference proteome</keyword>
<dbReference type="InterPro" id="IPR036188">
    <property type="entry name" value="FAD/NAD-bd_sf"/>
</dbReference>
<comment type="cofactor">
    <cofactor evidence="1 5">
        <name>FAD</name>
        <dbReference type="ChEBI" id="CHEBI:57692"/>
    </cofactor>
</comment>
<keyword evidence="9" id="KW-0560">Oxidoreductase</keyword>
<evidence type="ECO:0000256" key="2">
    <source>
        <dbReference type="ARBA" id="ARBA00010790"/>
    </source>
</evidence>
<evidence type="ECO:0000313" key="9">
    <source>
        <dbReference type="EMBL" id="QEM83960.1"/>
    </source>
</evidence>
<evidence type="ECO:0000256" key="5">
    <source>
        <dbReference type="PIRSR" id="PIRSR000137-2"/>
    </source>
</evidence>
<evidence type="ECO:0000256" key="6">
    <source>
        <dbReference type="RuleBase" id="RU003968"/>
    </source>
</evidence>
<dbReference type="InterPro" id="IPR007867">
    <property type="entry name" value="GMC_OxRtase_C"/>
</dbReference>
<dbReference type="AlphaFoldDB" id="A0A5C1NM78"/>
<evidence type="ECO:0000259" key="8">
    <source>
        <dbReference type="PROSITE" id="PS00624"/>
    </source>
</evidence>
<feature type="domain" description="Glucose-methanol-choline oxidoreductase N-terminal" evidence="8">
    <location>
        <begin position="288"/>
        <end position="302"/>
    </location>
</feature>
<dbReference type="EMBL" id="CP038437">
    <property type="protein sequence ID" value="QEM83960.1"/>
    <property type="molecule type" value="Genomic_DNA"/>
</dbReference>
<dbReference type="InterPro" id="IPR012132">
    <property type="entry name" value="GMC_OxRdtase"/>
</dbReference>
<dbReference type="Gene3D" id="3.30.560.10">
    <property type="entry name" value="Glucose Oxidase, domain 3"/>
    <property type="match status" value="1"/>
</dbReference>
<accession>A0A5C1NM78</accession>
<organism evidence="9 10">
    <name type="scientific">Halomonas binhaiensis</name>
    <dbReference type="NCBI Taxonomy" id="2562282"/>
    <lineage>
        <taxon>Bacteria</taxon>
        <taxon>Pseudomonadati</taxon>
        <taxon>Pseudomonadota</taxon>
        <taxon>Gammaproteobacteria</taxon>
        <taxon>Oceanospirillales</taxon>
        <taxon>Halomonadaceae</taxon>
        <taxon>Halomonas</taxon>
    </lineage>
</organism>
<feature type="binding site" evidence="5">
    <location>
        <position position="93"/>
    </location>
    <ligand>
        <name>FAD</name>
        <dbReference type="ChEBI" id="CHEBI:57692"/>
    </ligand>
</feature>
<dbReference type="GO" id="GO:0050660">
    <property type="term" value="F:flavin adenine dinucleotide binding"/>
    <property type="evidence" value="ECO:0007669"/>
    <property type="project" value="InterPro"/>
</dbReference>
<gene>
    <name evidence="9" type="ORF">E4T21_06450</name>
</gene>
<dbReference type="PROSITE" id="PS00623">
    <property type="entry name" value="GMC_OXRED_1"/>
    <property type="match status" value="1"/>
</dbReference>
<evidence type="ECO:0000256" key="1">
    <source>
        <dbReference type="ARBA" id="ARBA00001974"/>
    </source>
</evidence>
<dbReference type="Pfam" id="PF00732">
    <property type="entry name" value="GMC_oxred_N"/>
    <property type="match status" value="1"/>
</dbReference>
<reference evidence="9" key="1">
    <citation type="submission" date="2021-02" db="EMBL/GenBank/DDBJ databases">
        <title>Strain Y2R2, a novel species of the genus Halomonas.</title>
        <authorList>
            <person name="Huang H."/>
        </authorList>
    </citation>
    <scope>NUCLEOTIDE SEQUENCE</scope>
    <source>
        <strain evidence="9">Y2R2</strain>
    </source>
</reference>
<protein>
    <submittedName>
        <fullName evidence="9">Choline dehydrogenase</fullName>
        <ecNumber evidence="9">1.1.99.1</ecNumber>
    </submittedName>
</protein>
<dbReference type="SUPFAM" id="SSF51905">
    <property type="entry name" value="FAD/NAD(P)-binding domain"/>
    <property type="match status" value="1"/>
</dbReference>
<keyword evidence="4 5" id="KW-0274">FAD</keyword>
<dbReference type="KEGG" id="hbh:E4T21_06450"/>
<sequence>MENSQDVNRTLERFDYVIIGAGSAGCVLANRLSEDPQVSVLLLEAGGSDWNPWIHVPVGYFKTMHNPATDWCYLTDPDDGINGRRLQWPRGKVLGGSSSLNGLLYIRGQRQDYDDWAAAGNHGWDYASVLPYFKKSECQERGADEFHGVDGPLKVSDLRLRREIAERFILAAKAAGIPENPDVNGATQEGVGYFQQTSYKGFRCSTAKAFLRPALSRPNLTLIKRAHCQKLLFADDLFAAERRSDEGAREVNGPEDASSIKRIAGVEFMVDGARRRVQARREVLLSSGAIGSPQILQCSGIGDPQHLNSVGVTCRHALPGVGENLQDHLQVRLVFKTRCRTLNDEVRHPLKRLVAGAQYLLSRTGPLTLAASQVCVFTHSREGLSRPDIQFHMQPLSADKPAEGVHPFSAFTSSVCQLRPASRGSIRITSADASVYPSIQPRYLSSAEDQRVVVDAIKVARRIAMQAPLAEVISEEYVPGSGYQSDEQLLDAARQYSQTIYHPAGTCKMGQDAMAVVDERLRVHGLEGLRVVDASIMPVIVSGNTNAPTIMIAEKAADMIKQDCLARS</sequence>
<dbReference type="OrthoDB" id="9785276at2"/>
<dbReference type="PROSITE" id="PS00624">
    <property type="entry name" value="GMC_OXRED_2"/>
    <property type="match status" value="1"/>
</dbReference>
<dbReference type="Gene3D" id="3.50.50.60">
    <property type="entry name" value="FAD/NAD(P)-binding domain"/>
    <property type="match status" value="1"/>
</dbReference>
<dbReference type="EC" id="1.1.99.1" evidence="9"/>
<evidence type="ECO:0000313" key="10">
    <source>
        <dbReference type="Proteomes" id="UP000324285"/>
    </source>
</evidence>
<feature type="domain" description="Glucose-methanol-choline oxidoreductase N-terminal" evidence="7">
    <location>
        <begin position="91"/>
        <end position="114"/>
    </location>
</feature>
<dbReference type="PANTHER" id="PTHR11552:SF147">
    <property type="entry name" value="CHOLINE DEHYDROGENASE, MITOCHONDRIAL"/>
    <property type="match status" value="1"/>
</dbReference>